<comment type="caution">
    <text evidence="4">The sequence shown here is derived from an EMBL/GenBank/DDBJ whole genome shotgun (WGS) entry which is preliminary data.</text>
</comment>
<dbReference type="InterPro" id="IPR011234">
    <property type="entry name" value="Fumarylacetoacetase-like_C"/>
</dbReference>
<dbReference type="GO" id="GO:0046872">
    <property type="term" value="F:metal ion binding"/>
    <property type="evidence" value="ECO:0007669"/>
    <property type="project" value="UniProtKB-KW"/>
</dbReference>
<protein>
    <recommendedName>
        <fullName evidence="3">Fumarylacetoacetase-like C-terminal domain-containing protein</fullName>
    </recommendedName>
</protein>
<sequence>MATDNNAQLPEPITALGAISSFDSLLEKMTKDVETISAEMTNFEGDVEARVGKILQSSNDHMTWLQNTSHSTAVIAQKAVHHVEMLKSECTELDAKCQKLTAFEEFLFCNSMSNQTDQSFLFFYTLKKKENIIISKKILKNDFLVYPFLWKIDKLNFHFAQVFIKMCGTVDLESMNRTTKKVFEKEKCLFTTEKNQCTKIELVNLILLLKMKRMQEKKEKNIQNKGVLIMSKLANFHKVKNRCTKILAIGRNYVAHIKELNNAVPSQPVIFMKPPSSIISSGQSIVMPYQCRNLHHEVELAVVISKHAPMNTVTEKNWQEYIGGYCVALDMTARDIQDDLKNKALPWTLAKAFDTGCPLGPLVDAANVDVNKCRLKLTVTNAATKQSEVRQDGTCDLMIFKIPQLISFVNKYFSLNECDIILTGTLYSYIFCFRR</sequence>
<gene>
    <name evidence="4" type="ORF">RFI_36417</name>
</gene>
<evidence type="ECO:0000259" key="3">
    <source>
        <dbReference type="Pfam" id="PF01557"/>
    </source>
</evidence>
<evidence type="ECO:0000313" key="4">
    <source>
        <dbReference type="EMBL" id="ETO01024.1"/>
    </source>
</evidence>
<dbReference type="EMBL" id="ASPP01039443">
    <property type="protein sequence ID" value="ETO01024.1"/>
    <property type="molecule type" value="Genomic_DNA"/>
</dbReference>
<dbReference type="Pfam" id="PF01557">
    <property type="entry name" value="FAA_hydrolase"/>
    <property type="match status" value="1"/>
</dbReference>
<dbReference type="InterPro" id="IPR036663">
    <property type="entry name" value="Fumarylacetoacetase_C_sf"/>
</dbReference>
<dbReference type="AlphaFoldDB" id="X6LHE9"/>
<reference evidence="4 5" key="1">
    <citation type="journal article" date="2013" name="Curr. Biol.">
        <title>The Genome of the Foraminiferan Reticulomyxa filosa.</title>
        <authorList>
            <person name="Glockner G."/>
            <person name="Hulsmann N."/>
            <person name="Schleicher M."/>
            <person name="Noegel A.A."/>
            <person name="Eichinger L."/>
            <person name="Gallinger C."/>
            <person name="Pawlowski J."/>
            <person name="Sierra R."/>
            <person name="Euteneuer U."/>
            <person name="Pillet L."/>
            <person name="Moustafa A."/>
            <person name="Platzer M."/>
            <person name="Groth M."/>
            <person name="Szafranski K."/>
            <person name="Schliwa M."/>
        </authorList>
    </citation>
    <scope>NUCLEOTIDE SEQUENCE [LARGE SCALE GENOMIC DNA]</scope>
</reference>
<dbReference type="SUPFAM" id="SSF56529">
    <property type="entry name" value="FAH"/>
    <property type="match status" value="1"/>
</dbReference>
<name>X6LHE9_RETFI</name>
<comment type="similarity">
    <text evidence="1">Belongs to the FAH family.</text>
</comment>
<organism evidence="4 5">
    <name type="scientific">Reticulomyxa filosa</name>
    <dbReference type="NCBI Taxonomy" id="46433"/>
    <lineage>
        <taxon>Eukaryota</taxon>
        <taxon>Sar</taxon>
        <taxon>Rhizaria</taxon>
        <taxon>Retaria</taxon>
        <taxon>Foraminifera</taxon>
        <taxon>Monothalamids</taxon>
        <taxon>Reticulomyxidae</taxon>
        <taxon>Reticulomyxa</taxon>
    </lineage>
</organism>
<dbReference type="OrthoDB" id="74910at2759"/>
<keyword evidence="2" id="KW-0479">Metal-binding</keyword>
<dbReference type="Proteomes" id="UP000023152">
    <property type="component" value="Unassembled WGS sequence"/>
</dbReference>
<evidence type="ECO:0000256" key="1">
    <source>
        <dbReference type="ARBA" id="ARBA00010211"/>
    </source>
</evidence>
<evidence type="ECO:0000256" key="2">
    <source>
        <dbReference type="ARBA" id="ARBA00022723"/>
    </source>
</evidence>
<dbReference type="PANTHER" id="PTHR11820:SF7">
    <property type="entry name" value="ACYLPYRUVASE FAHD1, MITOCHONDRIAL"/>
    <property type="match status" value="1"/>
</dbReference>
<feature type="domain" description="Fumarylacetoacetase-like C-terminal" evidence="3">
    <location>
        <begin position="245"/>
        <end position="426"/>
    </location>
</feature>
<evidence type="ECO:0000313" key="5">
    <source>
        <dbReference type="Proteomes" id="UP000023152"/>
    </source>
</evidence>
<keyword evidence="5" id="KW-1185">Reference proteome</keyword>
<dbReference type="GO" id="GO:0018773">
    <property type="term" value="F:acetylpyruvate hydrolase activity"/>
    <property type="evidence" value="ECO:0007669"/>
    <property type="project" value="TreeGrafter"/>
</dbReference>
<accession>X6LHE9</accession>
<proteinExistence type="inferred from homology"/>
<dbReference type="PANTHER" id="PTHR11820">
    <property type="entry name" value="ACYLPYRUVASE"/>
    <property type="match status" value="1"/>
</dbReference>
<dbReference type="Gene3D" id="3.90.850.10">
    <property type="entry name" value="Fumarylacetoacetase-like, C-terminal domain"/>
    <property type="match status" value="1"/>
</dbReference>